<dbReference type="PROSITE" id="PS00631">
    <property type="entry name" value="CYTOSOL_AP"/>
    <property type="match status" value="1"/>
</dbReference>
<gene>
    <name evidence="8" type="primary">pepA</name>
    <name evidence="10" type="ORF">A9308_04915</name>
</gene>
<comment type="catalytic activity">
    <reaction evidence="1 8">
        <text>Release of an N-terminal amino acid, Xaa-|-Yaa-, in which Xaa is preferably Leu, but may be other amino acids including Pro although not Arg or Lys, and Yaa may be Pro. Amino acid amides and methyl esters are also readily hydrolyzed, but rates on arylamides are exceedingly low.</text>
        <dbReference type="EC" id="3.4.11.1"/>
    </reaction>
</comment>
<dbReference type="EC" id="3.4.11.1" evidence="8"/>
<keyword evidence="8" id="KW-0479">Metal-binding</keyword>
<dbReference type="HAMAP" id="MF_00181">
    <property type="entry name" value="Cytosol_peptidase_M17"/>
    <property type="match status" value="1"/>
</dbReference>
<dbReference type="GO" id="GO:0070006">
    <property type="term" value="F:metalloaminopeptidase activity"/>
    <property type="evidence" value="ECO:0007669"/>
    <property type="project" value="InterPro"/>
</dbReference>
<dbReference type="InterPro" id="IPR000819">
    <property type="entry name" value="Peptidase_M17_C"/>
</dbReference>
<dbReference type="STRING" id="34059.A9308_04915"/>
<keyword evidence="6 8" id="KW-0378">Hydrolase</keyword>
<evidence type="ECO:0000256" key="1">
    <source>
        <dbReference type="ARBA" id="ARBA00000135"/>
    </source>
</evidence>
<feature type="binding site" evidence="8">
    <location>
        <position position="375"/>
    </location>
    <ligand>
        <name>Mn(2+)</name>
        <dbReference type="ChEBI" id="CHEBI:29035"/>
        <label>1</label>
    </ligand>
</feature>
<dbReference type="InterPro" id="IPR008283">
    <property type="entry name" value="Peptidase_M17_N"/>
</dbReference>
<dbReference type="InterPro" id="IPR043472">
    <property type="entry name" value="Macro_dom-like"/>
</dbReference>
<dbReference type="SUPFAM" id="SSF52949">
    <property type="entry name" value="Macro domain-like"/>
    <property type="match status" value="1"/>
</dbReference>
<dbReference type="PANTHER" id="PTHR11963">
    <property type="entry name" value="LEUCINE AMINOPEPTIDASE-RELATED"/>
    <property type="match status" value="1"/>
</dbReference>
<evidence type="ECO:0000256" key="8">
    <source>
        <dbReference type="HAMAP-Rule" id="MF_00181"/>
    </source>
</evidence>
<dbReference type="AlphaFoldDB" id="A0A1B8QE97"/>
<comment type="catalytic activity">
    <reaction evidence="2 8">
        <text>Release of an N-terminal amino acid, preferentially leucine, but not glutamic or aspartic acids.</text>
        <dbReference type="EC" id="3.4.11.10"/>
    </reaction>
</comment>
<comment type="similarity">
    <text evidence="3 8">Belongs to the peptidase M17 family.</text>
</comment>
<feature type="active site" evidence="8">
    <location>
        <position position="377"/>
    </location>
</feature>
<feature type="binding site" evidence="8">
    <location>
        <position position="296"/>
    </location>
    <ligand>
        <name>Mn(2+)</name>
        <dbReference type="ChEBI" id="CHEBI:29035"/>
        <label>1</label>
    </ligand>
</feature>
<evidence type="ECO:0000256" key="6">
    <source>
        <dbReference type="ARBA" id="ARBA00022801"/>
    </source>
</evidence>
<dbReference type="NCBIfam" id="NF002074">
    <property type="entry name" value="PRK00913.1-4"/>
    <property type="match status" value="1"/>
</dbReference>
<feature type="active site" evidence="8">
    <location>
        <position position="303"/>
    </location>
</feature>
<comment type="caution">
    <text evidence="10">The sequence shown here is derived from an EMBL/GenBank/DDBJ whole genome shotgun (WGS) entry which is preliminary data.</text>
</comment>
<accession>A0A1B8QE97</accession>
<evidence type="ECO:0000256" key="3">
    <source>
        <dbReference type="ARBA" id="ARBA00009528"/>
    </source>
</evidence>
<dbReference type="GO" id="GO:0030145">
    <property type="term" value="F:manganese ion binding"/>
    <property type="evidence" value="ECO:0007669"/>
    <property type="project" value="UniProtKB-UniRule"/>
</dbReference>
<dbReference type="GO" id="GO:0006508">
    <property type="term" value="P:proteolysis"/>
    <property type="evidence" value="ECO:0007669"/>
    <property type="project" value="UniProtKB-KW"/>
</dbReference>
<dbReference type="CDD" id="cd00433">
    <property type="entry name" value="Peptidase_M17"/>
    <property type="match status" value="1"/>
</dbReference>
<name>A0A1B8QE97_9GAMM</name>
<feature type="domain" description="Cytosol aminopeptidase" evidence="9">
    <location>
        <begin position="371"/>
        <end position="378"/>
    </location>
</feature>
<proteinExistence type="inferred from homology"/>
<dbReference type="InterPro" id="IPR023042">
    <property type="entry name" value="Peptidase_M17_leu_NH2_pept"/>
</dbReference>
<evidence type="ECO:0000256" key="4">
    <source>
        <dbReference type="ARBA" id="ARBA00022438"/>
    </source>
</evidence>
<comment type="function">
    <text evidence="8">Presumably involved in the processing and regular turnover of intracellular proteins. Catalyzes the removal of unsubstituted N-terminal amino acids from various peptides.</text>
</comment>
<keyword evidence="4 8" id="KW-0031">Aminopeptidase</keyword>
<dbReference type="InterPro" id="IPR011356">
    <property type="entry name" value="Leucine_aapep/pepB"/>
</dbReference>
<evidence type="ECO:0000256" key="5">
    <source>
        <dbReference type="ARBA" id="ARBA00022670"/>
    </source>
</evidence>
<dbReference type="SUPFAM" id="SSF53187">
    <property type="entry name" value="Zn-dependent exopeptidases"/>
    <property type="match status" value="1"/>
</dbReference>
<reference evidence="10 11" key="1">
    <citation type="submission" date="2016-06" db="EMBL/GenBank/DDBJ databases">
        <title>Draft genome of Moraxella atlantae CCUG 66109.</title>
        <authorList>
            <person name="Salva-Serra F."/>
            <person name="Engstrom-Jakobsson H."/>
            <person name="Thorell K."/>
            <person name="Gonzales-Siles L."/>
            <person name="Karlsson R."/>
            <person name="Boulund F."/>
            <person name="Engstrand L."/>
            <person name="Kristiansson E."/>
            <person name="Moore E."/>
        </authorList>
    </citation>
    <scope>NUCLEOTIDE SEQUENCE [LARGE SCALE GENOMIC DNA]</scope>
    <source>
        <strain evidence="10 11">CCUG 66109</strain>
    </source>
</reference>
<protein>
    <recommendedName>
        <fullName evidence="8">Probable cytosol aminopeptidase</fullName>
        <ecNumber evidence="8">3.4.11.1</ecNumber>
    </recommendedName>
    <alternativeName>
        <fullName evidence="8">Leucine aminopeptidase</fullName>
        <shortName evidence="8">LAP</shortName>
        <ecNumber evidence="8">3.4.11.10</ecNumber>
    </alternativeName>
    <alternativeName>
        <fullName evidence="8">Leucyl aminopeptidase</fullName>
    </alternativeName>
</protein>
<comment type="subcellular location">
    <subcellularLocation>
        <location evidence="8">Cytoplasm</location>
    </subcellularLocation>
</comment>
<dbReference type="GO" id="GO:0005737">
    <property type="term" value="C:cytoplasm"/>
    <property type="evidence" value="ECO:0007669"/>
    <property type="project" value="UniProtKB-SubCell"/>
</dbReference>
<keyword evidence="7 8" id="KW-0464">Manganese</keyword>
<dbReference type="Pfam" id="PF00883">
    <property type="entry name" value="Peptidase_M17"/>
    <property type="match status" value="1"/>
</dbReference>
<dbReference type="PANTHER" id="PTHR11963:SF23">
    <property type="entry name" value="CYTOSOL AMINOPEPTIDASE"/>
    <property type="match status" value="1"/>
</dbReference>
<dbReference type="EC" id="3.4.11.10" evidence="8"/>
<dbReference type="Proteomes" id="UP000092508">
    <property type="component" value="Unassembled WGS sequence"/>
</dbReference>
<evidence type="ECO:0000313" key="11">
    <source>
        <dbReference type="Proteomes" id="UP000092508"/>
    </source>
</evidence>
<sequence>MAFTPLNLSVQNLNVQRFDAIDNSDHAAFAADVVLIDEHQQPLADLPDTLANRVQTLLNNTAFDGKLASTIASFEPAPLVLVGVGKRDKLGGNAVQKLAKTVYSSLSKYTTHARVWLGDGLDSVVFGQFALALANAAYQFTDYLSQAKSTADHTNEKGSTADAPRLTHIELLLKTDTIATYQNVLDFNVALHHGQSLARDLGNMPPNDCNPAYFVQQAQALAKQYPDVLQVKVIGEREMAELGMNCFLAVSNGSTQEGQLVLLEYRGAPDEAAVKAPSDVFDQAPFALVGKGITFDSGGISIKPGLGMGEMKFDMSGAGSVLGTMAALCQARLPINVVGALACAENMPSGQATRPGDIVRAMDGTSVEILNTDAEGRLVLCDSLLYVQRYQPRVIIDVATLTGACIVALGHIRSGLYSNDEDVIFDLEQASQEAHDRVWHMPLDDDYQEQLKSKFADVQNIGGAPAGSVTAACFLARFVENVPWAHLDVAGTAWQTGKEAASTGRPVPLLMHYLNRQVKLAQAN</sequence>
<evidence type="ECO:0000259" key="9">
    <source>
        <dbReference type="PROSITE" id="PS00631"/>
    </source>
</evidence>
<keyword evidence="5 8" id="KW-0645">Protease</keyword>
<feature type="binding site" evidence="8">
    <location>
        <position position="373"/>
    </location>
    <ligand>
        <name>Mn(2+)</name>
        <dbReference type="ChEBI" id="CHEBI:29035"/>
        <label>1</label>
    </ligand>
</feature>
<evidence type="ECO:0000256" key="2">
    <source>
        <dbReference type="ARBA" id="ARBA00000967"/>
    </source>
</evidence>
<feature type="binding site" evidence="8">
    <location>
        <position position="314"/>
    </location>
    <ligand>
        <name>Mn(2+)</name>
        <dbReference type="ChEBI" id="CHEBI:29035"/>
        <label>2</label>
    </ligand>
</feature>
<dbReference type="RefSeq" id="WP_067235462.1">
    <property type="nucleotide sequence ID" value="NZ_LZMZ01000009.1"/>
</dbReference>
<dbReference type="OrthoDB" id="9809354at2"/>
<organism evidence="10 11">
    <name type="scientific">Faucicola atlantae</name>
    <dbReference type="NCBI Taxonomy" id="34059"/>
    <lineage>
        <taxon>Bacteria</taxon>
        <taxon>Pseudomonadati</taxon>
        <taxon>Pseudomonadota</taxon>
        <taxon>Gammaproteobacteria</taxon>
        <taxon>Moraxellales</taxon>
        <taxon>Moraxellaceae</taxon>
        <taxon>Faucicola</taxon>
    </lineage>
</organism>
<evidence type="ECO:0000313" key="10">
    <source>
        <dbReference type="EMBL" id="OBX79951.1"/>
    </source>
</evidence>
<feature type="binding site" evidence="8">
    <location>
        <position position="375"/>
    </location>
    <ligand>
        <name>Mn(2+)</name>
        <dbReference type="ChEBI" id="CHEBI:29035"/>
        <label>2</label>
    </ligand>
</feature>
<dbReference type="Gene3D" id="3.40.220.10">
    <property type="entry name" value="Leucine Aminopeptidase, subunit E, domain 1"/>
    <property type="match status" value="1"/>
</dbReference>
<dbReference type="EMBL" id="LZMZ01000009">
    <property type="protein sequence ID" value="OBX79951.1"/>
    <property type="molecule type" value="Genomic_DNA"/>
</dbReference>
<feature type="binding site" evidence="8">
    <location>
        <position position="296"/>
    </location>
    <ligand>
        <name>Mn(2+)</name>
        <dbReference type="ChEBI" id="CHEBI:29035"/>
        <label>2</label>
    </ligand>
</feature>
<dbReference type="PRINTS" id="PR00481">
    <property type="entry name" value="LAMNOPPTDASE"/>
</dbReference>
<dbReference type="Gene3D" id="3.40.630.10">
    <property type="entry name" value="Zn peptidases"/>
    <property type="match status" value="1"/>
</dbReference>
<dbReference type="Pfam" id="PF02789">
    <property type="entry name" value="Peptidase_M17_N"/>
    <property type="match status" value="1"/>
</dbReference>
<keyword evidence="8" id="KW-0963">Cytoplasm</keyword>
<comment type="cofactor">
    <cofactor evidence="8">
        <name>Mn(2+)</name>
        <dbReference type="ChEBI" id="CHEBI:29035"/>
    </cofactor>
    <text evidence="8">Binds 2 manganese ions per subunit.</text>
</comment>
<feature type="binding site" evidence="8">
    <location>
        <position position="291"/>
    </location>
    <ligand>
        <name>Mn(2+)</name>
        <dbReference type="ChEBI" id="CHEBI:29035"/>
        <label>2</label>
    </ligand>
</feature>
<evidence type="ECO:0000256" key="7">
    <source>
        <dbReference type="ARBA" id="ARBA00023211"/>
    </source>
</evidence>